<dbReference type="RefSeq" id="YP_009177380.1">
    <property type="nucleotide sequence ID" value="NC_028247.1"/>
</dbReference>
<evidence type="ECO:0000313" key="2">
    <source>
        <dbReference type="Proteomes" id="UP000202391"/>
    </source>
</evidence>
<gene>
    <name evidence="1" type="ORF">CPT_Michonne133</name>
</gene>
<proteinExistence type="predicted"/>
<name>A0A0K1LNH4_9CAUD</name>
<dbReference type="KEGG" id="vg:26586900"/>
<dbReference type="OrthoDB" id="22638at10239"/>
<organism evidence="1 2">
    <name type="scientific">Citrobacter phage Michonne</name>
    <dbReference type="NCBI Taxonomy" id="1675603"/>
    <lineage>
        <taxon>Viruses</taxon>
        <taxon>Duplodnaviria</taxon>
        <taxon>Heunggongvirae</taxon>
        <taxon>Uroviricota</taxon>
        <taxon>Caudoviricetes</taxon>
        <taxon>Andersonviridae</taxon>
        <taxon>Ounavirinae</taxon>
        <taxon>Mooglevirus</taxon>
        <taxon>Mooglevirus mordin</taxon>
    </lineage>
</organism>
<reference evidence="1 2" key="1">
    <citation type="journal article" date="2015" name="Genome Announc.">
        <title>Complete Genome Sequence of Citrobacter freundii Myophage Michonne.</title>
        <authorList>
            <person name="Bernal C.L."/>
            <person name="Berkowitz V.E."/>
            <person name="Cahill J.L."/>
            <person name="Rasche E.S."/>
            <person name="Kuty Everett G.F."/>
        </authorList>
    </citation>
    <scope>NUCLEOTIDE SEQUENCE [LARGE SCALE GENOMIC DNA]</scope>
</reference>
<protein>
    <submittedName>
        <fullName evidence="1">Uncharacterized protein</fullName>
    </submittedName>
</protein>
<evidence type="ECO:0000313" key="1">
    <source>
        <dbReference type="EMBL" id="AKU44082.1"/>
    </source>
</evidence>
<dbReference type="Proteomes" id="UP000202391">
    <property type="component" value="Segment"/>
</dbReference>
<accession>A0A0K1LNH4</accession>
<dbReference type="EMBL" id="KT001916">
    <property type="protein sequence ID" value="AKU44082.1"/>
    <property type="molecule type" value="Genomic_DNA"/>
</dbReference>
<sequence length="66" mass="7405">MADFCTKCSIEMFGQDTGDLKGLFTKAEFESGSAMPVICEGCGALWVDHEGNRVKPSEDNERWEHY</sequence>